<organism evidence="2 3">
    <name type="scientific">Fusarium sarcochroum</name>
    <dbReference type="NCBI Taxonomy" id="1208366"/>
    <lineage>
        <taxon>Eukaryota</taxon>
        <taxon>Fungi</taxon>
        <taxon>Dikarya</taxon>
        <taxon>Ascomycota</taxon>
        <taxon>Pezizomycotina</taxon>
        <taxon>Sordariomycetes</taxon>
        <taxon>Hypocreomycetidae</taxon>
        <taxon>Hypocreales</taxon>
        <taxon>Nectriaceae</taxon>
        <taxon>Fusarium</taxon>
        <taxon>Fusarium lateritium species complex</taxon>
    </lineage>
</organism>
<dbReference type="Proteomes" id="UP000622797">
    <property type="component" value="Unassembled WGS sequence"/>
</dbReference>
<reference evidence="2" key="2">
    <citation type="submission" date="2020-05" db="EMBL/GenBank/DDBJ databases">
        <authorList>
            <person name="Kim H.-S."/>
            <person name="Proctor R.H."/>
            <person name="Brown D.W."/>
        </authorList>
    </citation>
    <scope>NUCLEOTIDE SEQUENCE</scope>
    <source>
        <strain evidence="2">NRRL 20472</strain>
    </source>
</reference>
<protein>
    <submittedName>
        <fullName evidence="2">Uncharacterized protein</fullName>
    </submittedName>
</protein>
<reference evidence="2" key="1">
    <citation type="journal article" date="2020" name="BMC Genomics">
        <title>Correction to: Identification and distribution of gene clusters required for synthesis of sphingolipid metabolism inhibitors in diverse species of the filamentous fungus Fusarium.</title>
        <authorList>
            <person name="Kim H.S."/>
            <person name="Lohmar J.M."/>
            <person name="Busman M."/>
            <person name="Brown D.W."/>
            <person name="Naumann T.A."/>
            <person name="Divon H.H."/>
            <person name="Lysoe E."/>
            <person name="Uhlig S."/>
            <person name="Proctor R.H."/>
        </authorList>
    </citation>
    <scope>NUCLEOTIDE SEQUENCE</scope>
    <source>
        <strain evidence="2">NRRL 20472</strain>
    </source>
</reference>
<dbReference type="AlphaFoldDB" id="A0A8H4U5I8"/>
<accession>A0A8H4U5I8</accession>
<evidence type="ECO:0000313" key="2">
    <source>
        <dbReference type="EMBL" id="KAF4969878.1"/>
    </source>
</evidence>
<name>A0A8H4U5I8_9HYPO</name>
<dbReference type="EMBL" id="JABEXW010000147">
    <property type="protein sequence ID" value="KAF4969878.1"/>
    <property type="molecule type" value="Genomic_DNA"/>
</dbReference>
<evidence type="ECO:0000256" key="1">
    <source>
        <dbReference type="SAM" id="MobiDB-lite"/>
    </source>
</evidence>
<proteinExistence type="predicted"/>
<sequence length="87" mass="10090">MCLFPFLTRCCSGKKGTKKKDPGTIPPLPRSGPKSNFLKKKSHKYKLVEKNFKDDWKLPEKTATAQSIYMVEEKHLAGSYRGRRFKR</sequence>
<feature type="region of interest" description="Disordered" evidence="1">
    <location>
        <begin position="13"/>
        <end position="40"/>
    </location>
</feature>
<gene>
    <name evidence="2" type="ORF">FSARC_2973</name>
</gene>
<keyword evidence="3" id="KW-1185">Reference proteome</keyword>
<comment type="caution">
    <text evidence="2">The sequence shown here is derived from an EMBL/GenBank/DDBJ whole genome shotgun (WGS) entry which is preliminary data.</text>
</comment>
<evidence type="ECO:0000313" key="3">
    <source>
        <dbReference type="Proteomes" id="UP000622797"/>
    </source>
</evidence>